<dbReference type="EMBL" id="CM008964">
    <property type="protein sequence ID" value="PNW86047.1"/>
    <property type="molecule type" value="Genomic_DNA"/>
</dbReference>
<sequence length="290" mass="31611">MVSQTEVIDAVNAAATSFGMDGTELEQLLGYVASMPADEYRDFTSPVAGVQDPKAILELVRSRFKAQGVAYGSQHSVSITAVPAAGAPAPTAQPYVDMAMLKDLLAEQARSLKDALVEEARLQKDALAEQARLQNDALARWLAEHARLQKDALAEQARLQNDALAEQSRLRSDALARSLAEQARSQKDALAEQARLQNDALARSLAEQARSLNDALAEQARLHNDALARSLAEQARSLKDTLAEQKRSLTANVQEGLVDNAPRRHHPNWAAPRRQWAMSKAAVPKEKKVL</sequence>
<evidence type="ECO:0000313" key="2">
    <source>
        <dbReference type="EMBL" id="PNW86047.1"/>
    </source>
</evidence>
<accession>A0A2K3DZW3</accession>
<evidence type="ECO:0000256" key="1">
    <source>
        <dbReference type="SAM" id="MobiDB-lite"/>
    </source>
</evidence>
<dbReference type="RefSeq" id="XP_001699399.2">
    <property type="nucleotide sequence ID" value="XM_001699347.2"/>
</dbReference>
<protein>
    <submittedName>
        <fullName evidence="2">Uncharacterized protein</fullName>
    </submittedName>
</protein>
<name>A0A2K3DZW3_CHLRE</name>
<dbReference type="Gramene" id="PNW86047">
    <property type="protein sequence ID" value="PNW86047"/>
    <property type="gene ID" value="CHLRE_03g208497v5"/>
</dbReference>
<proteinExistence type="predicted"/>
<dbReference type="ExpressionAtlas" id="A0A2K3DZW3">
    <property type="expression patterns" value="baseline and differential"/>
</dbReference>
<keyword evidence="3" id="KW-1185">Reference proteome</keyword>
<dbReference type="GeneID" id="5725007"/>
<gene>
    <name evidence="2" type="ORF">CHLRE_03g208497v5</name>
</gene>
<dbReference type="PaxDb" id="3055-EDO98645"/>
<dbReference type="KEGG" id="cre:CHLRE_03g208497v5"/>
<dbReference type="InParanoid" id="A0A2K3DZW3"/>
<reference evidence="2 3" key="1">
    <citation type="journal article" date="2007" name="Science">
        <title>The Chlamydomonas genome reveals the evolution of key animal and plant functions.</title>
        <authorList>
            <person name="Merchant S.S."/>
            <person name="Prochnik S.E."/>
            <person name="Vallon O."/>
            <person name="Harris E.H."/>
            <person name="Karpowicz S.J."/>
            <person name="Witman G.B."/>
            <person name="Terry A."/>
            <person name="Salamov A."/>
            <person name="Fritz-Laylin L.K."/>
            <person name="Marechal-Drouard L."/>
            <person name="Marshall W.F."/>
            <person name="Qu L.H."/>
            <person name="Nelson D.R."/>
            <person name="Sanderfoot A.A."/>
            <person name="Spalding M.H."/>
            <person name="Kapitonov V.V."/>
            <person name="Ren Q."/>
            <person name="Ferris P."/>
            <person name="Lindquist E."/>
            <person name="Shapiro H."/>
            <person name="Lucas S.M."/>
            <person name="Grimwood J."/>
            <person name="Schmutz J."/>
            <person name="Cardol P."/>
            <person name="Cerutti H."/>
            <person name="Chanfreau G."/>
            <person name="Chen C.L."/>
            <person name="Cognat V."/>
            <person name="Croft M.T."/>
            <person name="Dent R."/>
            <person name="Dutcher S."/>
            <person name="Fernandez E."/>
            <person name="Fukuzawa H."/>
            <person name="Gonzalez-Ballester D."/>
            <person name="Gonzalez-Halphen D."/>
            <person name="Hallmann A."/>
            <person name="Hanikenne M."/>
            <person name="Hippler M."/>
            <person name="Inwood W."/>
            <person name="Jabbari K."/>
            <person name="Kalanon M."/>
            <person name="Kuras R."/>
            <person name="Lefebvre P.A."/>
            <person name="Lemaire S.D."/>
            <person name="Lobanov A.V."/>
            <person name="Lohr M."/>
            <person name="Manuell A."/>
            <person name="Meier I."/>
            <person name="Mets L."/>
            <person name="Mittag M."/>
            <person name="Mittelmeier T."/>
            <person name="Moroney J.V."/>
            <person name="Moseley J."/>
            <person name="Napoli C."/>
            <person name="Nedelcu A.M."/>
            <person name="Niyogi K."/>
            <person name="Novoselov S.V."/>
            <person name="Paulsen I.T."/>
            <person name="Pazour G."/>
            <person name="Purton S."/>
            <person name="Ral J.P."/>
            <person name="Riano-Pachon D.M."/>
            <person name="Riekhof W."/>
            <person name="Rymarquis L."/>
            <person name="Schroda M."/>
            <person name="Stern D."/>
            <person name="Umen J."/>
            <person name="Willows R."/>
            <person name="Wilson N."/>
            <person name="Zimmer S.L."/>
            <person name="Allmer J."/>
            <person name="Balk J."/>
            <person name="Bisova K."/>
            <person name="Chen C.J."/>
            <person name="Elias M."/>
            <person name="Gendler K."/>
            <person name="Hauser C."/>
            <person name="Lamb M.R."/>
            <person name="Ledford H."/>
            <person name="Long J.C."/>
            <person name="Minagawa J."/>
            <person name="Page M.D."/>
            <person name="Pan J."/>
            <person name="Pootakham W."/>
            <person name="Roje S."/>
            <person name="Rose A."/>
            <person name="Stahlberg E."/>
            <person name="Terauchi A.M."/>
            <person name="Yang P."/>
            <person name="Ball S."/>
            <person name="Bowler C."/>
            <person name="Dieckmann C.L."/>
            <person name="Gladyshev V.N."/>
            <person name="Green P."/>
            <person name="Jorgensen R."/>
            <person name="Mayfield S."/>
            <person name="Mueller-Roeber B."/>
            <person name="Rajamani S."/>
            <person name="Sayre R.T."/>
            <person name="Brokstein P."/>
            <person name="Dubchak I."/>
            <person name="Goodstein D."/>
            <person name="Hornick L."/>
            <person name="Huang Y.W."/>
            <person name="Jhaveri J."/>
            <person name="Luo Y."/>
            <person name="Martinez D."/>
            <person name="Ngau W.C."/>
            <person name="Otillar B."/>
            <person name="Poliakov A."/>
            <person name="Porter A."/>
            <person name="Szajkowski L."/>
            <person name="Werner G."/>
            <person name="Zhou K."/>
            <person name="Grigoriev I.V."/>
            <person name="Rokhsar D.S."/>
            <person name="Grossman A.R."/>
        </authorList>
    </citation>
    <scope>NUCLEOTIDE SEQUENCE [LARGE SCALE GENOMIC DNA]</scope>
    <source>
        <strain evidence="3">CC-503</strain>
    </source>
</reference>
<dbReference type="Proteomes" id="UP000006906">
    <property type="component" value="Chromosome 3"/>
</dbReference>
<evidence type="ECO:0000313" key="3">
    <source>
        <dbReference type="Proteomes" id="UP000006906"/>
    </source>
</evidence>
<organism evidence="2 3">
    <name type="scientific">Chlamydomonas reinhardtii</name>
    <name type="common">Chlamydomonas smithii</name>
    <dbReference type="NCBI Taxonomy" id="3055"/>
    <lineage>
        <taxon>Eukaryota</taxon>
        <taxon>Viridiplantae</taxon>
        <taxon>Chlorophyta</taxon>
        <taxon>core chlorophytes</taxon>
        <taxon>Chlorophyceae</taxon>
        <taxon>CS clade</taxon>
        <taxon>Chlamydomonadales</taxon>
        <taxon>Chlamydomonadaceae</taxon>
        <taxon>Chlamydomonas</taxon>
    </lineage>
</organism>
<dbReference type="AlphaFoldDB" id="A0A2K3DZW3"/>
<feature type="region of interest" description="Disordered" evidence="1">
    <location>
        <begin position="253"/>
        <end position="290"/>
    </location>
</feature>